<evidence type="ECO:0000313" key="4">
    <source>
        <dbReference type="Proteomes" id="UP001307889"/>
    </source>
</evidence>
<organism evidence="3 4">
    <name type="scientific">Nesidiocoris tenuis</name>
    <dbReference type="NCBI Taxonomy" id="355587"/>
    <lineage>
        <taxon>Eukaryota</taxon>
        <taxon>Metazoa</taxon>
        <taxon>Ecdysozoa</taxon>
        <taxon>Arthropoda</taxon>
        <taxon>Hexapoda</taxon>
        <taxon>Insecta</taxon>
        <taxon>Pterygota</taxon>
        <taxon>Neoptera</taxon>
        <taxon>Paraneoptera</taxon>
        <taxon>Hemiptera</taxon>
        <taxon>Heteroptera</taxon>
        <taxon>Panheteroptera</taxon>
        <taxon>Cimicomorpha</taxon>
        <taxon>Miridae</taxon>
        <taxon>Dicyphina</taxon>
        <taxon>Nesidiocoris</taxon>
    </lineage>
</organism>
<dbReference type="Proteomes" id="UP001307889">
    <property type="component" value="Chromosome 4"/>
</dbReference>
<dbReference type="SUPFAM" id="SSF143724">
    <property type="entry name" value="PHP14-like"/>
    <property type="match status" value="1"/>
</dbReference>
<dbReference type="InterPro" id="IPR038596">
    <property type="entry name" value="Janus_sf"/>
</dbReference>
<evidence type="ECO:0000256" key="2">
    <source>
        <dbReference type="SAM" id="MobiDB-lite"/>
    </source>
</evidence>
<sequence length="133" mass="14995">MSCSPVLDQVADVKIDPEGRFKYVLIRVYAPTTKDGNDPSKMIVRGNARGPYHGKFLVFYKIFGYSSAERRRLPGKTSLDSDPGSHLGEMNPVRPTSWKKFGKLAFGGKTRRNKLPIPHDNISVPFGNFYGWF</sequence>
<proteinExistence type="inferred from homology"/>
<dbReference type="EMBL" id="AP028912">
    <property type="protein sequence ID" value="BES93027.1"/>
    <property type="molecule type" value="Genomic_DNA"/>
</dbReference>
<name>A0ABN7ALA7_9HEMI</name>
<dbReference type="Pfam" id="PF05005">
    <property type="entry name" value="Ocnus"/>
    <property type="match status" value="1"/>
</dbReference>
<reference evidence="3 4" key="1">
    <citation type="submission" date="2023-09" db="EMBL/GenBank/DDBJ databases">
        <title>Nesidiocoris tenuis whole genome shotgun sequence.</title>
        <authorList>
            <person name="Shibata T."/>
            <person name="Shimoda M."/>
            <person name="Kobayashi T."/>
            <person name="Uehara T."/>
        </authorList>
    </citation>
    <scope>NUCLEOTIDE SEQUENCE [LARGE SCALE GENOMIC DNA]</scope>
    <source>
        <strain evidence="3 4">Japan</strain>
    </source>
</reference>
<dbReference type="Gene3D" id="3.50.20.20">
    <property type="entry name" value="Janus/Ocnus"/>
    <property type="match status" value="1"/>
</dbReference>
<evidence type="ECO:0000313" key="3">
    <source>
        <dbReference type="EMBL" id="BES93027.1"/>
    </source>
</evidence>
<gene>
    <name evidence="3" type="ORF">NTJ_05836</name>
</gene>
<evidence type="ECO:0000256" key="1">
    <source>
        <dbReference type="ARBA" id="ARBA00010971"/>
    </source>
</evidence>
<accession>A0ABN7ALA7</accession>
<dbReference type="InterPro" id="IPR007702">
    <property type="entry name" value="Janus"/>
</dbReference>
<keyword evidence="4" id="KW-1185">Reference proteome</keyword>
<comment type="similarity">
    <text evidence="1">Belongs to the janus family.</text>
</comment>
<feature type="region of interest" description="Disordered" evidence="2">
    <location>
        <begin position="74"/>
        <end position="94"/>
    </location>
</feature>
<protein>
    <submittedName>
        <fullName evidence="3">Sex differentiation</fullName>
    </submittedName>
</protein>